<feature type="domain" description="PAS" evidence="4">
    <location>
        <begin position="387"/>
        <end position="437"/>
    </location>
</feature>
<dbReference type="Gene3D" id="3.30.450.20">
    <property type="entry name" value="PAS domain"/>
    <property type="match status" value="1"/>
</dbReference>
<evidence type="ECO:0000259" key="6">
    <source>
        <dbReference type="PROSITE" id="PS50887"/>
    </source>
</evidence>
<keyword evidence="3" id="KW-0732">Signal</keyword>
<evidence type="ECO:0000256" key="3">
    <source>
        <dbReference type="SAM" id="SignalP"/>
    </source>
</evidence>
<dbReference type="Pfam" id="PF00990">
    <property type="entry name" value="GGDEF"/>
    <property type="match status" value="1"/>
</dbReference>
<dbReference type="PANTHER" id="PTHR44757">
    <property type="entry name" value="DIGUANYLATE CYCLASE DGCP"/>
    <property type="match status" value="1"/>
</dbReference>
<dbReference type="Gene3D" id="3.40.50.2300">
    <property type="match status" value="2"/>
</dbReference>
<keyword evidence="2" id="KW-0812">Transmembrane</keyword>
<dbReference type="InterPro" id="IPR000014">
    <property type="entry name" value="PAS"/>
</dbReference>
<dbReference type="NCBIfam" id="TIGR00254">
    <property type="entry name" value="GGDEF"/>
    <property type="match status" value="1"/>
</dbReference>
<proteinExistence type="predicted"/>
<dbReference type="InterPro" id="IPR013656">
    <property type="entry name" value="PAS_4"/>
</dbReference>
<organism evidence="7 8">
    <name type="scientific">Agarivorans albus MKT 106</name>
    <dbReference type="NCBI Taxonomy" id="1331007"/>
    <lineage>
        <taxon>Bacteria</taxon>
        <taxon>Pseudomonadati</taxon>
        <taxon>Pseudomonadota</taxon>
        <taxon>Gammaproteobacteria</taxon>
        <taxon>Alteromonadales</taxon>
        <taxon>Alteromonadaceae</taxon>
        <taxon>Agarivorans</taxon>
    </lineage>
</organism>
<dbReference type="InterPro" id="IPR029787">
    <property type="entry name" value="Nucleotide_cyclase"/>
</dbReference>
<dbReference type="PROSITE" id="PS50112">
    <property type="entry name" value="PAS"/>
    <property type="match status" value="1"/>
</dbReference>
<reference evidence="7" key="1">
    <citation type="journal article" date="2013" name="Genome Announc.">
        <title>Draft Genome Sequence of Agarivorans albus Strain MKT 106T, an Agarolytic Marine Bacterium.</title>
        <authorList>
            <person name="Yasuike M."/>
            <person name="Nakamura Y."/>
            <person name="Kai W."/>
            <person name="Fujiwara A."/>
            <person name="Fukui Y."/>
            <person name="Satomi M."/>
            <person name="Sano M."/>
        </authorList>
    </citation>
    <scope>NUCLEOTIDE SEQUENCE [LARGE SCALE GENOMIC DNA]</scope>
</reference>
<dbReference type="InterPro" id="IPR043128">
    <property type="entry name" value="Rev_trsase/Diguanyl_cyclase"/>
</dbReference>
<dbReference type="SUPFAM" id="SSF55785">
    <property type="entry name" value="PYP-like sensor domain (PAS domain)"/>
    <property type="match status" value="1"/>
</dbReference>
<feature type="transmembrane region" description="Helical" evidence="2">
    <location>
        <begin position="351"/>
        <end position="371"/>
    </location>
</feature>
<dbReference type="Pfam" id="PF08448">
    <property type="entry name" value="PAS_4"/>
    <property type="match status" value="1"/>
</dbReference>
<dbReference type="GO" id="GO:0003824">
    <property type="term" value="F:catalytic activity"/>
    <property type="evidence" value="ECO:0007669"/>
    <property type="project" value="UniProtKB-ARBA"/>
</dbReference>
<dbReference type="NCBIfam" id="TIGR00229">
    <property type="entry name" value="sensory_box"/>
    <property type="match status" value="1"/>
</dbReference>
<dbReference type="CDD" id="cd00130">
    <property type="entry name" value="PAS"/>
    <property type="match status" value="1"/>
</dbReference>
<dbReference type="InterPro" id="IPR035965">
    <property type="entry name" value="PAS-like_dom_sf"/>
</dbReference>
<dbReference type="InterPro" id="IPR035919">
    <property type="entry name" value="EAL_sf"/>
</dbReference>
<dbReference type="FunFam" id="3.30.70.270:FF:000001">
    <property type="entry name" value="Diguanylate cyclase domain protein"/>
    <property type="match status" value="1"/>
</dbReference>
<feature type="chain" id="PRO_5004478846" evidence="3">
    <location>
        <begin position="38"/>
        <end position="932"/>
    </location>
</feature>
<name>R9PN94_AGAAL</name>
<dbReference type="SMART" id="SM00052">
    <property type="entry name" value="EAL"/>
    <property type="match status" value="1"/>
</dbReference>
<comment type="caution">
    <text evidence="7">The sequence shown here is derived from an EMBL/GenBank/DDBJ whole genome shotgun (WGS) entry which is preliminary data.</text>
</comment>
<evidence type="ECO:0000313" key="7">
    <source>
        <dbReference type="EMBL" id="GAD02837.1"/>
    </source>
</evidence>
<keyword evidence="8" id="KW-1185">Reference proteome</keyword>
<evidence type="ECO:0000256" key="2">
    <source>
        <dbReference type="SAM" id="Phobius"/>
    </source>
</evidence>
<feature type="domain" description="EAL" evidence="5">
    <location>
        <begin position="689"/>
        <end position="932"/>
    </location>
</feature>
<dbReference type="PROSITE" id="PS50883">
    <property type="entry name" value="EAL"/>
    <property type="match status" value="1"/>
</dbReference>
<dbReference type="Proteomes" id="UP000014461">
    <property type="component" value="Unassembled WGS sequence"/>
</dbReference>
<dbReference type="PROSITE" id="PS50887">
    <property type="entry name" value="GGDEF"/>
    <property type="match status" value="1"/>
</dbReference>
<dbReference type="AlphaFoldDB" id="R9PN94"/>
<sequence length="932" mass="104824">MLRQGANLQYSSILKYLLKSLLPLFALFAALSFAAQASNNVLVIHSYHAEHFWTGYLKKGLDSSFKEDQDTRLFHEYLDAKRYPQGEFNLSFLKYLKTKYASTELDVIVISDDPAFNLIRHHRNDFFTSTPIVYLGINRVTEDVLDAPNMTGVFENRDIASTITSIKSQSGVDELVLIVDKSATGLANLAKARTVFGKPGAPSNIHVIEELSLDDISEVFSRFSSNVPVLLLGQLTNPNQNNALLSWNQGTEQLVTWTNNPIYTIAITTLKYGAVGADELDGRQHAMRAAELVKRILSNEPLESIEPITLARSQWVFNWEQLNEHNFKLSSLPEDALIINKEETFYEKYKLMVRLVVSAFIVSILIIILLAEVIRRGSITRHILAENETRYRDLANAGANVFWETDTEQRLSYISGETQALYGQEPNQLIGKTLAELCKHDPNISFPWLEYEAALAYQQPINNLTFKLKLTSKDIKIFLLNGKPVFDKHGLYIGYRGISKEITEEHLLSKKLAYQAAYDELTGLINRSSFNEKLKTYVQQSQQQAVSGFLCFLDLDRFKLVNDTAGHLIGDAMLAEVATVIKRCTTHQDIVGRFGGDEFGLILPNISLSDAQQLCETVIAQVDSYRFHWNQRLFNVGVSIGMVPITGALNDTELLSKADLSCYKAKEAGRGRVYVANLNDDELFNEEQQMGYIANVAQAIEQNQFYLAKQVIAPIGQQDSHKHYEILIRYRDEQGKTIPPNLFIPAAEKHSVITIIDQWVLKTVFERYQQYFPEGDTVVSINLSGLSLSNDEFVNQVKELLLSSQVNPRNICFEITETAAISQLSRALEFIREMKAIGVRFALDDFGSGASSFGYLKNLPVDYLKIDGSLVVNIVKQPTDRAIVESINAIAHLMNMKTVAEFVEDAEIHAVLEEIGVDFVQGYGIGKPQPCE</sequence>
<keyword evidence="2" id="KW-1133">Transmembrane helix</keyword>
<dbReference type="EMBL" id="BARX01000020">
    <property type="protein sequence ID" value="GAD02837.1"/>
    <property type="molecule type" value="Genomic_DNA"/>
</dbReference>
<comment type="cofactor">
    <cofactor evidence="1">
        <name>Mg(2+)</name>
        <dbReference type="ChEBI" id="CHEBI:18420"/>
    </cofactor>
</comment>
<feature type="domain" description="GGDEF" evidence="6">
    <location>
        <begin position="546"/>
        <end position="678"/>
    </location>
</feature>
<feature type="signal peptide" evidence="3">
    <location>
        <begin position="1"/>
        <end position="37"/>
    </location>
</feature>
<dbReference type="InterPro" id="IPR000160">
    <property type="entry name" value="GGDEF_dom"/>
</dbReference>
<dbReference type="PANTHER" id="PTHR44757:SF4">
    <property type="entry name" value="DIGUANYLATE CYCLASE DGCE-RELATED"/>
    <property type="match status" value="1"/>
</dbReference>
<dbReference type="Gene3D" id="3.30.70.270">
    <property type="match status" value="1"/>
</dbReference>
<dbReference type="CDD" id="cd01948">
    <property type="entry name" value="EAL"/>
    <property type="match status" value="1"/>
</dbReference>
<dbReference type="InterPro" id="IPR052155">
    <property type="entry name" value="Biofilm_reg_signaling"/>
</dbReference>
<protein>
    <submittedName>
        <fullName evidence="7">Diguanylate cyclase/phosphodiesterase</fullName>
    </submittedName>
</protein>
<evidence type="ECO:0000259" key="4">
    <source>
        <dbReference type="PROSITE" id="PS50112"/>
    </source>
</evidence>
<dbReference type="Pfam" id="PF00563">
    <property type="entry name" value="EAL"/>
    <property type="match status" value="1"/>
</dbReference>
<dbReference type="SMART" id="SM00267">
    <property type="entry name" value="GGDEF"/>
    <property type="match status" value="1"/>
</dbReference>
<dbReference type="STRING" id="1331007.AALB_2917"/>
<accession>R9PN94</accession>
<evidence type="ECO:0000259" key="5">
    <source>
        <dbReference type="PROSITE" id="PS50883"/>
    </source>
</evidence>
<dbReference type="InterPro" id="IPR001633">
    <property type="entry name" value="EAL_dom"/>
</dbReference>
<evidence type="ECO:0000313" key="8">
    <source>
        <dbReference type="Proteomes" id="UP000014461"/>
    </source>
</evidence>
<dbReference type="CDD" id="cd01949">
    <property type="entry name" value="GGDEF"/>
    <property type="match status" value="1"/>
</dbReference>
<gene>
    <name evidence="7" type="ORF">AALB_2917</name>
</gene>
<dbReference type="SUPFAM" id="SSF141868">
    <property type="entry name" value="EAL domain-like"/>
    <property type="match status" value="1"/>
</dbReference>
<dbReference type="SUPFAM" id="SSF55073">
    <property type="entry name" value="Nucleotide cyclase"/>
    <property type="match status" value="1"/>
</dbReference>
<evidence type="ECO:0000256" key="1">
    <source>
        <dbReference type="ARBA" id="ARBA00001946"/>
    </source>
</evidence>
<dbReference type="Gene3D" id="3.20.20.450">
    <property type="entry name" value="EAL domain"/>
    <property type="match status" value="1"/>
</dbReference>
<keyword evidence="2" id="KW-0472">Membrane</keyword>